<dbReference type="PANTHER" id="PTHR34309:SF10">
    <property type="entry name" value="SLR1406 PROTEIN"/>
    <property type="match status" value="1"/>
</dbReference>
<dbReference type="EMBL" id="JRYB01000001">
    <property type="protein sequence ID" value="OIJ41586.1"/>
    <property type="molecule type" value="Genomic_DNA"/>
</dbReference>
<feature type="chain" id="PRO_5010373228" description="Heme-binding protein" evidence="1">
    <location>
        <begin position="22"/>
        <end position="168"/>
    </location>
</feature>
<dbReference type="InterPro" id="IPR038084">
    <property type="entry name" value="PduO/GlcC-like_sf"/>
</dbReference>
<evidence type="ECO:0000313" key="3">
    <source>
        <dbReference type="Proteomes" id="UP000180246"/>
    </source>
</evidence>
<protein>
    <recommendedName>
        <fullName evidence="4">Heme-binding protein</fullName>
    </recommendedName>
</protein>
<feature type="signal peptide" evidence="1">
    <location>
        <begin position="1"/>
        <end position="21"/>
    </location>
</feature>
<dbReference type="Pfam" id="PF03928">
    <property type="entry name" value="HbpS-like"/>
    <property type="match status" value="1"/>
</dbReference>
<dbReference type="PANTHER" id="PTHR34309">
    <property type="entry name" value="SLR1406 PROTEIN"/>
    <property type="match status" value="1"/>
</dbReference>
<name>A0A1S2N936_9BURK</name>
<organism evidence="2 3">
    <name type="scientific">Massilia timonae</name>
    <dbReference type="NCBI Taxonomy" id="47229"/>
    <lineage>
        <taxon>Bacteria</taxon>
        <taxon>Pseudomonadati</taxon>
        <taxon>Pseudomonadota</taxon>
        <taxon>Betaproteobacteria</taxon>
        <taxon>Burkholderiales</taxon>
        <taxon>Oxalobacteraceae</taxon>
        <taxon>Telluria group</taxon>
        <taxon>Massilia</taxon>
    </lineage>
</organism>
<dbReference type="RefSeq" id="WP_071362842.1">
    <property type="nucleotide sequence ID" value="NZ_JRYB01000001.1"/>
</dbReference>
<gene>
    <name evidence="2" type="ORF">LO55_4065</name>
</gene>
<dbReference type="SUPFAM" id="SSF143744">
    <property type="entry name" value="GlcG-like"/>
    <property type="match status" value="1"/>
</dbReference>
<sequence>MRLRILGGALLLALNAGPVAAQAPAPATYTVTLMSPELALRAAQAALAACRQAGYQVAVAVADRGGQVQVLLRDRLAGSHTVEAATDKAWTAASFRMATTALALATREGGEASGIRHIRRALAVGGGIPIEANGALLGAIGISGAPGGGADDACARAGIAAVAEDLNF</sequence>
<keyword evidence="1" id="KW-0732">Signal</keyword>
<reference evidence="2 3" key="1">
    <citation type="submission" date="2014-10" db="EMBL/GenBank/DDBJ databases">
        <authorList>
            <person name="Seo M.-J."/>
            <person name="Seok Y.J."/>
            <person name="Cha I.-T."/>
        </authorList>
    </citation>
    <scope>NUCLEOTIDE SEQUENCE [LARGE SCALE GENOMIC DNA]</scope>
    <source>
        <strain evidence="2 3">NEU</strain>
    </source>
</reference>
<comment type="caution">
    <text evidence="2">The sequence shown here is derived from an EMBL/GenBank/DDBJ whole genome shotgun (WGS) entry which is preliminary data.</text>
</comment>
<evidence type="ECO:0000256" key="1">
    <source>
        <dbReference type="SAM" id="SignalP"/>
    </source>
</evidence>
<evidence type="ECO:0008006" key="4">
    <source>
        <dbReference type="Google" id="ProtNLM"/>
    </source>
</evidence>
<proteinExistence type="predicted"/>
<dbReference type="InterPro" id="IPR005624">
    <property type="entry name" value="PduO/GlcC-like"/>
</dbReference>
<dbReference type="Gene3D" id="3.30.450.150">
    <property type="entry name" value="Haem-degrading domain"/>
    <property type="match status" value="1"/>
</dbReference>
<evidence type="ECO:0000313" key="2">
    <source>
        <dbReference type="EMBL" id="OIJ41586.1"/>
    </source>
</evidence>
<dbReference type="AlphaFoldDB" id="A0A1S2N936"/>
<dbReference type="InterPro" id="IPR052517">
    <property type="entry name" value="GlcG_carb_metab_protein"/>
</dbReference>
<accession>A0A1S2N936</accession>
<dbReference type="Proteomes" id="UP000180246">
    <property type="component" value="Unassembled WGS sequence"/>
</dbReference>